<feature type="compositionally biased region" description="Low complexity" evidence="1">
    <location>
        <begin position="764"/>
        <end position="783"/>
    </location>
</feature>
<feature type="compositionally biased region" description="Gly residues" evidence="1">
    <location>
        <begin position="1065"/>
        <end position="1075"/>
    </location>
</feature>
<feature type="region of interest" description="Disordered" evidence="1">
    <location>
        <begin position="23"/>
        <end position="42"/>
    </location>
</feature>
<feature type="region of interest" description="Disordered" evidence="1">
    <location>
        <begin position="763"/>
        <end position="787"/>
    </location>
</feature>
<feature type="compositionally biased region" description="Low complexity" evidence="1">
    <location>
        <begin position="213"/>
        <end position="227"/>
    </location>
</feature>
<reference evidence="2" key="1">
    <citation type="journal article" date="2020" name="bioRxiv">
        <title>Comparative genomics of Chlamydomonas.</title>
        <authorList>
            <person name="Craig R.J."/>
            <person name="Hasan A.R."/>
            <person name="Ness R.W."/>
            <person name="Keightley P.D."/>
        </authorList>
    </citation>
    <scope>NUCLEOTIDE SEQUENCE</scope>
    <source>
        <strain evidence="2">CCAP 11/173</strain>
    </source>
</reference>
<proteinExistence type="predicted"/>
<dbReference type="AlphaFoldDB" id="A0A835WK52"/>
<evidence type="ECO:0000313" key="3">
    <source>
        <dbReference type="Proteomes" id="UP000613740"/>
    </source>
</evidence>
<dbReference type="OrthoDB" id="550884at2759"/>
<feature type="region of interest" description="Disordered" evidence="1">
    <location>
        <begin position="213"/>
        <end position="232"/>
    </location>
</feature>
<feature type="compositionally biased region" description="Acidic residues" evidence="1">
    <location>
        <begin position="1021"/>
        <end position="1034"/>
    </location>
</feature>
<evidence type="ECO:0000256" key="1">
    <source>
        <dbReference type="SAM" id="MobiDB-lite"/>
    </source>
</evidence>
<feature type="compositionally biased region" description="Gly residues" evidence="1">
    <location>
        <begin position="964"/>
        <end position="993"/>
    </location>
</feature>
<feature type="compositionally biased region" description="Low complexity" evidence="1">
    <location>
        <begin position="1046"/>
        <end position="1064"/>
    </location>
</feature>
<feature type="compositionally biased region" description="Low complexity" evidence="1">
    <location>
        <begin position="74"/>
        <end position="88"/>
    </location>
</feature>
<accession>A0A835WK52</accession>
<sequence length="1107" mass="108791">MDTGPEALDPGASRAWGFVFAASPTTPEQPEVAPATPHTIDSNVMVVATPKGHDTGGDDGPSFSLGATPLSSARAVPGSVGSSRSGGPAHRRSGLAGGSPATHYRGGNTTTTRIKPQAHSAASPAAVVAPMATGASPPVGWPPLTAPAGDAATAPASLLGSFAQAAAGSATAAGPVWGSAPTDRQQPAGAVASFAAQPAFPPAQLQPREAQLLPPGGQEQQQQQQPQSDDGHCYLDDLVQLLLQPDDDDGGGQEQAWLQQAGAAGGAGYHSGRGTEGAIPGGGGGGGGGDVSPDNNGAKEPLNDLHALAAALEAAEAALGAQDFDLGPLLPAADFDEDADAGDGDSGGVWGSSPSGPGDEEEHPANRQQRRARLVAKRTAAAAAAVAAPGTGPTAGPAAAAATTSEGWHVMLAAPSPHNPEQNVATLLAAGLLVRPQTAKPAPLLALAMEEEQKRKQQQQQPGGSAANTTTATAAAAAPAGPAAAVLRCSDAVDVEAALGLHGRRVYCPPAVPGGTFAWRPLTVAVQRTPAGAAVPLADRRPPGPSGPRTREAGPTVRRVVMRGVPDHMGADDLAELFGSGLQLPGHCDTPLDRRFLLLCPDHVSFQALLGWHGCRLPVKCVDALQQIVPHRVEGWTQLSVEEDDGVLLPALVSQLLAAARQQAAAGDATAVTTLAAATRPPNHSQQQRFRPPGRFHPADLDLMDEADAEDRALEEAEEAAALLAAEAAARQTAAAAAAAAAVAAPKARVGAQVPGVPDTQGKLLAAAGSSGSSRSSSLSAPEGVGGAAGSAAAAAAAFSSSQAGGGRAAALASVSRPRGKGASQSGSHGAGGESDEVAAAAAAAAERAESSRGASSSGLSARPAPRPRRAGAASHFASSAAGGFWGAAPGPGSAASASALNPCACCPLPGTSQLPAPPGGAAAAPNSWSGAAAVELLNKLLALGIDAGLDDDLGAALGGGGGSSDGGVAGGGTRAHRSGGSGAAAVAGGGAEDGPDEAPYFRRSRKRMSTHFDRRPEDYSDHEEEEEEEEGLEADSQGGEEAGQQEEGLAQQDATAAAVVGTTGDEGVGLGGAAGPAPAALGSGGGGNSSHALSALNAADDLHALL</sequence>
<feature type="region of interest" description="Disordered" evidence="1">
    <location>
        <begin position="262"/>
        <end position="300"/>
    </location>
</feature>
<organism evidence="2 3">
    <name type="scientific">Chlamydomonas schloesseri</name>
    <dbReference type="NCBI Taxonomy" id="2026947"/>
    <lineage>
        <taxon>Eukaryota</taxon>
        <taxon>Viridiplantae</taxon>
        <taxon>Chlorophyta</taxon>
        <taxon>core chlorophytes</taxon>
        <taxon>Chlorophyceae</taxon>
        <taxon>CS clade</taxon>
        <taxon>Chlamydomonadales</taxon>
        <taxon>Chlamydomonadaceae</taxon>
        <taxon>Chlamydomonas</taxon>
    </lineage>
</organism>
<gene>
    <name evidence="2" type="ORF">HYH02_006084</name>
</gene>
<dbReference type="EMBL" id="JAEHOD010000016">
    <property type="protein sequence ID" value="KAG2448729.1"/>
    <property type="molecule type" value="Genomic_DNA"/>
</dbReference>
<feature type="region of interest" description="Disordered" evidence="1">
    <location>
        <begin position="810"/>
        <end position="875"/>
    </location>
</feature>
<feature type="compositionally biased region" description="Low complexity" evidence="1">
    <location>
        <begin position="458"/>
        <end position="474"/>
    </location>
</feature>
<evidence type="ECO:0000313" key="2">
    <source>
        <dbReference type="EMBL" id="KAG2448729.1"/>
    </source>
</evidence>
<feature type="region of interest" description="Disordered" evidence="1">
    <location>
        <begin position="451"/>
        <end position="474"/>
    </location>
</feature>
<feature type="region of interest" description="Disordered" evidence="1">
    <location>
        <begin position="331"/>
        <end position="371"/>
    </location>
</feature>
<keyword evidence="3" id="KW-1185">Reference proteome</keyword>
<feature type="compositionally biased region" description="Low complexity" evidence="1">
    <location>
        <begin position="810"/>
        <end position="828"/>
    </location>
</feature>
<feature type="region of interest" description="Disordered" evidence="1">
    <location>
        <begin position="964"/>
        <end position="1094"/>
    </location>
</feature>
<feature type="compositionally biased region" description="Basic and acidic residues" evidence="1">
    <location>
        <begin position="1011"/>
        <end position="1020"/>
    </location>
</feature>
<feature type="compositionally biased region" description="Gly residues" evidence="1">
    <location>
        <begin position="263"/>
        <end position="290"/>
    </location>
</feature>
<name>A0A835WK52_9CHLO</name>
<feature type="compositionally biased region" description="Low complexity" evidence="1">
    <location>
        <begin position="838"/>
        <end position="864"/>
    </location>
</feature>
<comment type="caution">
    <text evidence="2">The sequence shown here is derived from an EMBL/GenBank/DDBJ whole genome shotgun (WGS) entry which is preliminary data.</text>
</comment>
<feature type="region of interest" description="Disordered" evidence="1">
    <location>
        <begin position="47"/>
        <end position="125"/>
    </location>
</feature>
<dbReference type="Proteomes" id="UP000613740">
    <property type="component" value="Unassembled WGS sequence"/>
</dbReference>
<feature type="region of interest" description="Disordered" evidence="1">
    <location>
        <begin position="677"/>
        <end position="700"/>
    </location>
</feature>
<protein>
    <submittedName>
        <fullName evidence="2">Uncharacterized protein</fullName>
    </submittedName>
</protein>
<feature type="compositionally biased region" description="Acidic residues" evidence="1">
    <location>
        <begin position="334"/>
        <end position="343"/>
    </location>
</feature>